<keyword evidence="1" id="KW-0175">Coiled coil</keyword>
<evidence type="ECO:0000256" key="1">
    <source>
        <dbReference type="SAM" id="Coils"/>
    </source>
</evidence>
<reference evidence="2 3" key="1">
    <citation type="submission" date="2024-03" db="EMBL/GenBank/DDBJ databases">
        <title>Community enrichment and isolation of bacterial strains for fucoidan degradation.</title>
        <authorList>
            <person name="Sichert A."/>
        </authorList>
    </citation>
    <scope>NUCLEOTIDE SEQUENCE [LARGE SCALE GENOMIC DNA]</scope>
    <source>
        <strain evidence="2 3">AS81</strain>
    </source>
</reference>
<dbReference type="EMBL" id="JBBMQU010000042">
    <property type="protein sequence ID" value="MEM5552576.1"/>
    <property type="molecule type" value="Genomic_DNA"/>
</dbReference>
<organism evidence="2 3">
    <name type="scientific">Pseudoalteromonas neustonica</name>
    <dbReference type="NCBI Taxonomy" id="1840331"/>
    <lineage>
        <taxon>Bacteria</taxon>
        <taxon>Pseudomonadati</taxon>
        <taxon>Pseudomonadota</taxon>
        <taxon>Gammaproteobacteria</taxon>
        <taxon>Alteromonadales</taxon>
        <taxon>Pseudoalteromonadaceae</taxon>
        <taxon>Pseudoalteromonas</taxon>
    </lineage>
</organism>
<accession>A0ABU9U864</accession>
<sequence>MDVLIPFAKDKATGTIVAVDEVKRGKACNCVCLFCDLPVVANQGEINRPYFSHEAKAVSDEPCPINFERAVFWMCREIFESSNQITLPEYQLKQQDSQTNLAEVVLITQSSVIQYHSAQFPAGTESNLRDVVILNIGKHRLAVTLGFKGKDRSEAYYYEGVKTSHISIELSSLYQAFKKQNNGFRSHLTDVLLNQAAHKHWNYHPRQENAVQLFSEKCKQRHEELKAKRDAANQAYIAQLKERDRRAEKQRQRQQLIQVTSAIDIKNRCELLVKTVIALKNAGHIQVKTCDNCKFSQPVELEACQYCHQHHFKLVTLDDYFIKGLANKYWQWSYAENSLVAVRNKTK</sequence>
<keyword evidence="3" id="KW-1185">Reference proteome</keyword>
<evidence type="ECO:0000313" key="2">
    <source>
        <dbReference type="EMBL" id="MEM5552576.1"/>
    </source>
</evidence>
<dbReference type="Proteomes" id="UP001388366">
    <property type="component" value="Unassembled WGS sequence"/>
</dbReference>
<dbReference type="RefSeq" id="WP_342884454.1">
    <property type="nucleotide sequence ID" value="NZ_JBBMQU010000042.1"/>
</dbReference>
<proteinExistence type="predicted"/>
<name>A0ABU9U864_9GAMM</name>
<feature type="coiled-coil region" evidence="1">
    <location>
        <begin position="215"/>
        <end position="257"/>
    </location>
</feature>
<gene>
    <name evidence="2" type="ORF">WNY63_17785</name>
</gene>
<protein>
    <submittedName>
        <fullName evidence="2">Uncharacterized protein</fullName>
    </submittedName>
</protein>
<comment type="caution">
    <text evidence="2">The sequence shown here is derived from an EMBL/GenBank/DDBJ whole genome shotgun (WGS) entry which is preliminary data.</text>
</comment>
<evidence type="ECO:0000313" key="3">
    <source>
        <dbReference type="Proteomes" id="UP001388366"/>
    </source>
</evidence>